<dbReference type="AlphaFoldDB" id="A0A0V0HHK3"/>
<dbReference type="EMBL" id="GEDG01020107">
    <property type="protein sequence ID" value="JAP19392.1"/>
    <property type="molecule type" value="Transcribed_RNA"/>
</dbReference>
<proteinExistence type="predicted"/>
<organism evidence="1">
    <name type="scientific">Solanum chacoense</name>
    <name type="common">Chaco potato</name>
    <dbReference type="NCBI Taxonomy" id="4108"/>
    <lineage>
        <taxon>Eukaryota</taxon>
        <taxon>Viridiplantae</taxon>
        <taxon>Streptophyta</taxon>
        <taxon>Embryophyta</taxon>
        <taxon>Tracheophyta</taxon>
        <taxon>Spermatophyta</taxon>
        <taxon>Magnoliopsida</taxon>
        <taxon>eudicotyledons</taxon>
        <taxon>Gunneridae</taxon>
        <taxon>Pentapetalae</taxon>
        <taxon>asterids</taxon>
        <taxon>lamiids</taxon>
        <taxon>Solanales</taxon>
        <taxon>Solanaceae</taxon>
        <taxon>Solanoideae</taxon>
        <taxon>Solaneae</taxon>
        <taxon>Solanum</taxon>
    </lineage>
</organism>
<accession>A0A0V0HHK3</accession>
<protein>
    <submittedName>
        <fullName evidence="1">Putative ovule protein</fullName>
    </submittedName>
</protein>
<sequence length="94" mass="10646">MSQASIIDYQPREAGHIIQGSNVVTDGPHPSHSSSTCEYVTSTYYKHLLFLRLSDIRLGSHIIQYKKPTFRCFSIPHWLPHGPLITSIEQVVIV</sequence>
<evidence type="ECO:0000313" key="1">
    <source>
        <dbReference type="EMBL" id="JAP19392.1"/>
    </source>
</evidence>
<name>A0A0V0HHK3_SOLCH</name>
<reference evidence="1" key="1">
    <citation type="submission" date="2015-12" db="EMBL/GenBank/DDBJ databases">
        <title>Gene expression during late stages of embryo sac development: a critical building block for successful pollen-pistil interactions.</title>
        <authorList>
            <person name="Liu Y."/>
            <person name="Joly V."/>
            <person name="Sabar M."/>
            <person name="Matton D.P."/>
        </authorList>
    </citation>
    <scope>NUCLEOTIDE SEQUENCE</scope>
</reference>